<dbReference type="EMBL" id="JAUNZN010000002">
    <property type="protein sequence ID" value="KAK4825526.1"/>
    <property type="molecule type" value="Genomic_DNA"/>
</dbReference>
<reference evidence="1 2" key="1">
    <citation type="journal article" date="2023" name="J. Hered.">
        <title>Chromosome-level genome of the wood stork (Mycteria americana) provides insight into avian chromosome evolution.</title>
        <authorList>
            <person name="Flamio R. Jr."/>
            <person name="Ramstad K.M."/>
        </authorList>
    </citation>
    <scope>NUCLEOTIDE SEQUENCE [LARGE SCALE GENOMIC DNA]</scope>
    <source>
        <strain evidence="1">JAX WOST 10</strain>
    </source>
</reference>
<organism evidence="1 2">
    <name type="scientific">Mycteria americana</name>
    <name type="common">Wood stork</name>
    <dbReference type="NCBI Taxonomy" id="33587"/>
    <lineage>
        <taxon>Eukaryota</taxon>
        <taxon>Metazoa</taxon>
        <taxon>Chordata</taxon>
        <taxon>Craniata</taxon>
        <taxon>Vertebrata</taxon>
        <taxon>Euteleostomi</taxon>
        <taxon>Archelosauria</taxon>
        <taxon>Archosauria</taxon>
        <taxon>Dinosauria</taxon>
        <taxon>Saurischia</taxon>
        <taxon>Theropoda</taxon>
        <taxon>Coelurosauria</taxon>
        <taxon>Aves</taxon>
        <taxon>Neognathae</taxon>
        <taxon>Neoaves</taxon>
        <taxon>Aequornithes</taxon>
        <taxon>Ciconiiformes</taxon>
        <taxon>Ciconiidae</taxon>
        <taxon>Mycteria</taxon>
    </lineage>
</organism>
<evidence type="ECO:0000313" key="2">
    <source>
        <dbReference type="Proteomes" id="UP001333110"/>
    </source>
</evidence>
<accession>A0AAN7SBT7</accession>
<proteinExistence type="predicted"/>
<dbReference type="AlphaFoldDB" id="A0AAN7SBT7"/>
<sequence length="134" mass="15905">MQDIPYLYLHVYKSFFKRNCIFNANQFTNYSKAKMKPIFIQMDEGKRKEKNSHRKGLCAPAATFNDFCGSKVTIGGMVRLHLEYWVHLWAPQYRKDMDILERVQQSATKMIKGLQHLSNEERLRDLGLFNLEKR</sequence>
<protein>
    <submittedName>
        <fullName evidence="1">Uncharacterized protein</fullName>
    </submittedName>
</protein>
<gene>
    <name evidence="1" type="ORF">QYF61_000103</name>
</gene>
<comment type="caution">
    <text evidence="1">The sequence shown here is derived from an EMBL/GenBank/DDBJ whole genome shotgun (WGS) entry which is preliminary data.</text>
</comment>
<dbReference type="Proteomes" id="UP001333110">
    <property type="component" value="Unassembled WGS sequence"/>
</dbReference>
<evidence type="ECO:0000313" key="1">
    <source>
        <dbReference type="EMBL" id="KAK4825526.1"/>
    </source>
</evidence>
<keyword evidence="2" id="KW-1185">Reference proteome</keyword>
<name>A0AAN7SBT7_MYCAM</name>